<dbReference type="GO" id="GO:0046933">
    <property type="term" value="F:proton-transporting ATP synthase activity, rotational mechanism"/>
    <property type="evidence" value="ECO:0007669"/>
    <property type="project" value="UniProtKB-UniRule"/>
</dbReference>
<proteinExistence type="inferred from homology"/>
<evidence type="ECO:0000313" key="9">
    <source>
        <dbReference type="Proteomes" id="UP000196531"/>
    </source>
</evidence>
<dbReference type="HAMAP" id="MF_01416">
    <property type="entry name" value="ATP_synth_delta_bact"/>
    <property type="match status" value="1"/>
</dbReference>
<evidence type="ECO:0000256" key="3">
    <source>
        <dbReference type="ARBA" id="ARBA00022781"/>
    </source>
</evidence>
<gene>
    <name evidence="7" type="primary">atpH</name>
    <name evidence="8" type="ORF">A9Q84_20710</name>
</gene>
<dbReference type="Proteomes" id="UP000196531">
    <property type="component" value="Unassembled WGS sequence"/>
</dbReference>
<dbReference type="GO" id="GO:0045259">
    <property type="term" value="C:proton-transporting ATP synthase complex"/>
    <property type="evidence" value="ECO:0007669"/>
    <property type="project" value="UniProtKB-KW"/>
</dbReference>
<dbReference type="PRINTS" id="PR00125">
    <property type="entry name" value="ATPASEDELTA"/>
</dbReference>
<evidence type="ECO:0000313" key="8">
    <source>
        <dbReference type="EMBL" id="OUR92934.1"/>
    </source>
</evidence>
<comment type="caution">
    <text evidence="8">The sequence shown here is derived from an EMBL/GenBank/DDBJ whole genome shotgun (WGS) entry which is preliminary data.</text>
</comment>
<evidence type="ECO:0000256" key="7">
    <source>
        <dbReference type="HAMAP-Rule" id="MF_01416"/>
    </source>
</evidence>
<dbReference type="Pfam" id="PF00213">
    <property type="entry name" value="OSCP"/>
    <property type="match status" value="1"/>
</dbReference>
<keyword evidence="6 7" id="KW-0066">ATP synthesis</keyword>
<sequence length="179" mass="20085">MKEQIVAKAYAQSLIDLAKEAKVDAAKELTDLNVVINSSNDLENLLFLDVFTVEEKEDVMKEVLSKLSISPIVTNFVNFLISEKRIGIFPLIYKEVIVIDDHNKGFLRGVIEGSDSEVSAEFKAKMTTYLKDKLGINTELTYKQNDNITAGYKVTVEDLQLDASLDNQLTKFKDSVLSE</sequence>
<keyword evidence="7" id="KW-1003">Cell membrane</keyword>
<dbReference type="AlphaFoldDB" id="A0A1Y5F1C6"/>
<evidence type="ECO:0000256" key="1">
    <source>
        <dbReference type="ARBA" id="ARBA00004370"/>
    </source>
</evidence>
<dbReference type="SUPFAM" id="SSF47928">
    <property type="entry name" value="N-terminal domain of the delta subunit of the F1F0-ATP synthase"/>
    <property type="match status" value="1"/>
</dbReference>
<dbReference type="EMBL" id="MAAO01000016">
    <property type="protein sequence ID" value="OUR92934.1"/>
    <property type="molecule type" value="Genomic_DNA"/>
</dbReference>
<evidence type="ECO:0000256" key="5">
    <source>
        <dbReference type="ARBA" id="ARBA00023136"/>
    </source>
</evidence>
<evidence type="ECO:0000256" key="2">
    <source>
        <dbReference type="ARBA" id="ARBA00022448"/>
    </source>
</evidence>
<dbReference type="PANTHER" id="PTHR11910">
    <property type="entry name" value="ATP SYNTHASE DELTA CHAIN"/>
    <property type="match status" value="1"/>
</dbReference>
<comment type="subcellular location">
    <subcellularLocation>
        <location evidence="7">Cell membrane</location>
        <topology evidence="7">Peripheral membrane protein</topology>
    </subcellularLocation>
    <subcellularLocation>
        <location evidence="1">Membrane</location>
    </subcellularLocation>
</comment>
<name>A0A1Y5F1C6_9BACT</name>
<keyword evidence="7" id="KW-0139">CF(1)</keyword>
<keyword evidence="4 7" id="KW-0406">Ion transport</keyword>
<dbReference type="InterPro" id="IPR000711">
    <property type="entry name" value="ATPase_OSCP/dsu"/>
</dbReference>
<evidence type="ECO:0000256" key="4">
    <source>
        <dbReference type="ARBA" id="ARBA00023065"/>
    </source>
</evidence>
<comment type="similarity">
    <text evidence="7">Belongs to the ATPase delta chain family.</text>
</comment>
<evidence type="ECO:0000256" key="6">
    <source>
        <dbReference type="ARBA" id="ARBA00023310"/>
    </source>
</evidence>
<dbReference type="GO" id="GO:0005886">
    <property type="term" value="C:plasma membrane"/>
    <property type="evidence" value="ECO:0007669"/>
    <property type="project" value="UniProtKB-SubCell"/>
</dbReference>
<reference evidence="9" key="1">
    <citation type="journal article" date="2017" name="Proc. Natl. Acad. Sci. U.S.A.">
        <title>Simulation of Deepwater Horizon oil plume reveals substrate specialization within a complex community of hydrocarbon-degraders.</title>
        <authorList>
            <person name="Hu P."/>
            <person name="Dubinsky E.A."/>
            <person name="Probst A.J."/>
            <person name="Wang J."/>
            <person name="Sieber C.M.K."/>
            <person name="Tom L.M."/>
            <person name="Gardinali P."/>
            <person name="Banfield J.F."/>
            <person name="Atlas R.M."/>
            <person name="Andersen G.L."/>
        </authorList>
    </citation>
    <scope>NUCLEOTIDE SEQUENCE [LARGE SCALE GENOMIC DNA]</scope>
</reference>
<accession>A0A1Y5F1C6</accession>
<dbReference type="Gene3D" id="1.10.520.20">
    <property type="entry name" value="N-terminal domain of the delta subunit of the F1F0-ATP synthase"/>
    <property type="match status" value="1"/>
</dbReference>
<organism evidence="8 9">
    <name type="scientific">Halobacteriovorax marinus</name>
    <dbReference type="NCBI Taxonomy" id="97084"/>
    <lineage>
        <taxon>Bacteria</taxon>
        <taxon>Pseudomonadati</taxon>
        <taxon>Bdellovibrionota</taxon>
        <taxon>Bacteriovoracia</taxon>
        <taxon>Bacteriovoracales</taxon>
        <taxon>Halobacteriovoraceae</taxon>
        <taxon>Halobacteriovorax</taxon>
    </lineage>
</organism>
<keyword evidence="2 7" id="KW-0813">Transport</keyword>
<comment type="function">
    <text evidence="7">F(1)F(0) ATP synthase produces ATP from ADP in the presence of a proton or sodium gradient. F-type ATPases consist of two structural domains, F(1) containing the extramembraneous catalytic core and F(0) containing the membrane proton channel, linked together by a central stalk and a peripheral stalk. During catalysis, ATP synthesis in the catalytic domain of F(1) is coupled via a rotary mechanism of the central stalk subunits to proton translocation.</text>
</comment>
<keyword evidence="5 7" id="KW-0472">Membrane</keyword>
<protein>
    <recommendedName>
        <fullName evidence="7">ATP synthase subunit delta</fullName>
    </recommendedName>
    <alternativeName>
        <fullName evidence="7">ATP synthase F(1) sector subunit delta</fullName>
    </alternativeName>
    <alternativeName>
        <fullName evidence="7">F-type ATPase subunit delta</fullName>
        <shortName evidence="7">F-ATPase subunit delta</shortName>
    </alternativeName>
</protein>
<dbReference type="InterPro" id="IPR026015">
    <property type="entry name" value="ATP_synth_OSCP/delta_N_sf"/>
</dbReference>
<comment type="function">
    <text evidence="7">This protein is part of the stalk that links CF(0) to CF(1). It either transmits conformational changes from CF(0) to CF(1) or is implicated in proton conduction.</text>
</comment>
<keyword evidence="3 7" id="KW-0375">Hydrogen ion transport</keyword>